<feature type="transmembrane region" description="Helical" evidence="1">
    <location>
        <begin position="28"/>
        <end position="49"/>
    </location>
</feature>
<protein>
    <submittedName>
        <fullName evidence="2">Uncharacterized protein</fullName>
    </submittedName>
</protein>
<keyword evidence="1" id="KW-0472">Membrane</keyword>
<evidence type="ECO:0000256" key="1">
    <source>
        <dbReference type="SAM" id="Phobius"/>
    </source>
</evidence>
<keyword evidence="1" id="KW-0812">Transmembrane</keyword>
<name>A0A8S5VVP6_9CAUD</name>
<sequence length="53" mass="6016">MLTPFALVGARPTGRGFLLCYGLHRLHAVYPCDIAWFISIGILLFLRYWHPAA</sequence>
<dbReference type="EMBL" id="BK035411">
    <property type="protein sequence ID" value="DAG99389.1"/>
    <property type="molecule type" value="Genomic_DNA"/>
</dbReference>
<evidence type="ECO:0000313" key="2">
    <source>
        <dbReference type="EMBL" id="DAG99389.1"/>
    </source>
</evidence>
<organism evidence="2">
    <name type="scientific">Ackermannviridae sp</name>
    <dbReference type="NCBI Taxonomy" id="2831612"/>
    <lineage>
        <taxon>Viruses</taxon>
        <taxon>Duplodnaviria</taxon>
        <taxon>Heunggongvirae</taxon>
        <taxon>Uroviricota</taxon>
        <taxon>Caudoviricetes</taxon>
        <taxon>Pantevenvirales</taxon>
        <taxon>Ackermannviridae</taxon>
    </lineage>
</organism>
<accession>A0A8S5VVP6</accession>
<proteinExistence type="predicted"/>
<keyword evidence="1" id="KW-1133">Transmembrane helix</keyword>
<reference evidence="2" key="1">
    <citation type="journal article" date="2021" name="Proc. Natl. Acad. Sci. U.S.A.">
        <title>A Catalog of Tens of Thousands of Viruses from Human Metagenomes Reveals Hidden Associations with Chronic Diseases.</title>
        <authorList>
            <person name="Tisza M.J."/>
            <person name="Buck C.B."/>
        </authorList>
    </citation>
    <scope>NUCLEOTIDE SEQUENCE</scope>
    <source>
        <strain evidence="2">CtY4J10</strain>
    </source>
</reference>